<evidence type="ECO:0000313" key="2">
    <source>
        <dbReference type="EMBL" id="SCU70568.1"/>
    </source>
</evidence>
<dbReference type="AlphaFoldDB" id="A0A1G4IDZ8"/>
<gene>
    <name evidence="2" type="ORF">TEOVI_000214200</name>
</gene>
<dbReference type="InterPro" id="IPR029063">
    <property type="entry name" value="SAM-dependent_MTases_sf"/>
</dbReference>
<dbReference type="RefSeq" id="XP_067081355.1">
    <property type="nucleotide sequence ID" value="XM_067225254.1"/>
</dbReference>
<dbReference type="Proteomes" id="UP000195570">
    <property type="component" value="Unassembled WGS sequence"/>
</dbReference>
<protein>
    <submittedName>
        <fullName evidence="2">Methyltransferase, putative</fullName>
    </submittedName>
</protein>
<name>A0A1G4IDZ8_TRYEQ</name>
<dbReference type="PANTHER" id="PTHR14614">
    <property type="entry name" value="HEPATOCELLULAR CARCINOMA-ASSOCIATED ANTIGEN"/>
    <property type="match status" value="1"/>
</dbReference>
<dbReference type="GeneID" id="92376082"/>
<evidence type="ECO:0000313" key="3">
    <source>
        <dbReference type="Proteomes" id="UP000195570"/>
    </source>
</evidence>
<reference evidence="2" key="1">
    <citation type="submission" date="2016-09" db="EMBL/GenBank/DDBJ databases">
        <authorList>
            <person name="Hebert L."/>
            <person name="Moumen B."/>
        </authorList>
    </citation>
    <scope>NUCLEOTIDE SEQUENCE [LARGE SCALE GENOMIC DNA]</scope>
    <source>
        <strain evidence="2">OVI</strain>
    </source>
</reference>
<comment type="caution">
    <text evidence="2">The sequence shown here is derived from an EMBL/GenBank/DDBJ whole genome shotgun (WGS) entry which is preliminary data.</text>
</comment>
<dbReference type="GO" id="GO:0032259">
    <property type="term" value="P:methylation"/>
    <property type="evidence" value="ECO:0007669"/>
    <property type="project" value="UniProtKB-KW"/>
</dbReference>
<organism evidence="2 3">
    <name type="scientific">Trypanosoma equiperdum</name>
    <dbReference type="NCBI Taxonomy" id="5694"/>
    <lineage>
        <taxon>Eukaryota</taxon>
        <taxon>Discoba</taxon>
        <taxon>Euglenozoa</taxon>
        <taxon>Kinetoplastea</taxon>
        <taxon>Metakinetoplastina</taxon>
        <taxon>Trypanosomatida</taxon>
        <taxon>Trypanosomatidae</taxon>
        <taxon>Trypanosoma</taxon>
    </lineage>
</organism>
<feature type="region of interest" description="Disordered" evidence="1">
    <location>
        <begin position="336"/>
        <end position="368"/>
    </location>
</feature>
<dbReference type="InterPro" id="IPR019410">
    <property type="entry name" value="Methyltransf_16"/>
</dbReference>
<feature type="compositionally biased region" description="Basic residues" evidence="1">
    <location>
        <begin position="359"/>
        <end position="368"/>
    </location>
</feature>
<feature type="compositionally biased region" description="Polar residues" evidence="1">
    <location>
        <begin position="176"/>
        <end position="191"/>
    </location>
</feature>
<sequence>MLQWVVKEVEGPFGNIATIHWAVPEGQDDGESSDNTAESQKLHHKVGQGGKVQPELQHLLEDAEDQLGAVLWNSNSVAMGHLQKHVLQNHDKACHVVELGAGVGCLGIGLAMAGARVVITDMKELVPLMEKNIELNKERILSRSNGKGSCVAMTWRWGPPPLVKQKHNAKRVKINNARQHSSNADVPSAQNERGRSPYLLPSPAFVEMQRLLDHVDLVVLCDALYGNPKSWPQLLYTLSEILAANPRCEVINFCEQRVDDVEGDFLNLLQQENAKLPPPANSAVGPEGNETMEEALLRMRGSYKWSTSTEVVGEGPSDLGMPVRVTRISWVHRSGKWGTGASTASRDVVVDGADLGRKSGGRKRERTR</sequence>
<accession>A0A1G4IDZ8</accession>
<dbReference type="SUPFAM" id="SSF53335">
    <property type="entry name" value="S-adenosyl-L-methionine-dependent methyltransferases"/>
    <property type="match status" value="1"/>
</dbReference>
<dbReference type="GO" id="GO:0008168">
    <property type="term" value="F:methyltransferase activity"/>
    <property type="evidence" value="ECO:0007669"/>
    <property type="project" value="UniProtKB-KW"/>
</dbReference>
<keyword evidence="2" id="KW-0489">Methyltransferase</keyword>
<keyword evidence="2" id="KW-0808">Transferase</keyword>
<evidence type="ECO:0000256" key="1">
    <source>
        <dbReference type="SAM" id="MobiDB-lite"/>
    </source>
</evidence>
<dbReference type="VEuPathDB" id="TriTrypDB:TEOVI_000214200"/>
<dbReference type="EMBL" id="CZPT02001483">
    <property type="protein sequence ID" value="SCU70568.1"/>
    <property type="molecule type" value="Genomic_DNA"/>
</dbReference>
<dbReference type="Gene3D" id="3.40.50.150">
    <property type="entry name" value="Vaccinia Virus protein VP39"/>
    <property type="match status" value="1"/>
</dbReference>
<dbReference type="Pfam" id="PF10294">
    <property type="entry name" value="Methyltransf_16"/>
    <property type="match status" value="1"/>
</dbReference>
<keyword evidence="3" id="KW-1185">Reference proteome</keyword>
<feature type="region of interest" description="Disordered" evidence="1">
    <location>
        <begin position="173"/>
        <end position="194"/>
    </location>
</feature>
<feature type="region of interest" description="Disordered" evidence="1">
    <location>
        <begin position="25"/>
        <end position="46"/>
    </location>
</feature>
<proteinExistence type="predicted"/>
<dbReference type="PANTHER" id="PTHR14614:SF97">
    <property type="entry name" value="S-ADENOSYL-L-METHIONINE-DEPENDENT METHYLTRANSFERASES SUPERFAMILY PROTEIN"/>
    <property type="match status" value="1"/>
</dbReference>